<dbReference type="VEuPathDB" id="ToxoDB:cyc_08868"/>
<sequence>MAAQPAASPLRVAAAHPEETAVAPVAAAQTAAAAALQVTPAAGVCANWRGSRKILSNSSCCWRGLAEDGEAPVQGTPPPAILGKTAIAAWGERSRLRLQGGSRTA</sequence>
<dbReference type="AlphaFoldDB" id="A0A1D3D413"/>
<keyword evidence="2" id="KW-1185">Reference proteome</keyword>
<gene>
    <name evidence="1" type="ORF">cyc_08868</name>
</gene>
<accession>A0A1D3D413</accession>
<dbReference type="InParanoid" id="A0A1D3D413"/>
<name>A0A1D3D413_9EIME</name>
<proteinExistence type="predicted"/>
<evidence type="ECO:0000313" key="1">
    <source>
        <dbReference type="EMBL" id="OEH78190.1"/>
    </source>
</evidence>
<comment type="caution">
    <text evidence="1">The sequence shown here is derived from an EMBL/GenBank/DDBJ whole genome shotgun (WGS) entry which is preliminary data.</text>
</comment>
<protein>
    <submittedName>
        <fullName evidence="1">Uncharacterized protein</fullName>
    </submittedName>
</protein>
<dbReference type="EMBL" id="JROU02000825">
    <property type="protein sequence ID" value="OEH78190.1"/>
    <property type="molecule type" value="Genomic_DNA"/>
</dbReference>
<organism evidence="1 2">
    <name type="scientific">Cyclospora cayetanensis</name>
    <dbReference type="NCBI Taxonomy" id="88456"/>
    <lineage>
        <taxon>Eukaryota</taxon>
        <taxon>Sar</taxon>
        <taxon>Alveolata</taxon>
        <taxon>Apicomplexa</taxon>
        <taxon>Conoidasida</taxon>
        <taxon>Coccidia</taxon>
        <taxon>Eucoccidiorida</taxon>
        <taxon>Eimeriorina</taxon>
        <taxon>Eimeriidae</taxon>
        <taxon>Cyclospora</taxon>
    </lineage>
</organism>
<reference evidence="1 2" key="1">
    <citation type="journal article" date="2016" name="BMC Genomics">
        <title>Comparative genomics reveals Cyclospora cayetanensis possesses coccidia-like metabolism and invasion components but unique surface antigens.</title>
        <authorList>
            <person name="Liu S."/>
            <person name="Wang L."/>
            <person name="Zheng H."/>
            <person name="Xu Z."/>
            <person name="Roellig D.M."/>
            <person name="Li N."/>
            <person name="Frace M.A."/>
            <person name="Tang K."/>
            <person name="Arrowood M.J."/>
            <person name="Moss D.M."/>
            <person name="Zhang L."/>
            <person name="Feng Y."/>
            <person name="Xiao L."/>
        </authorList>
    </citation>
    <scope>NUCLEOTIDE SEQUENCE [LARGE SCALE GENOMIC DNA]</scope>
    <source>
        <strain evidence="1 2">CHN_HEN01</strain>
    </source>
</reference>
<dbReference type="Proteomes" id="UP000095192">
    <property type="component" value="Unassembled WGS sequence"/>
</dbReference>
<evidence type="ECO:0000313" key="2">
    <source>
        <dbReference type="Proteomes" id="UP000095192"/>
    </source>
</evidence>